<evidence type="ECO:0000256" key="1">
    <source>
        <dbReference type="SAM" id="SignalP"/>
    </source>
</evidence>
<evidence type="ECO:0000313" key="3">
    <source>
        <dbReference type="Proteomes" id="UP000673975"/>
    </source>
</evidence>
<evidence type="ECO:0000313" key="2">
    <source>
        <dbReference type="EMBL" id="MBP3191505.1"/>
    </source>
</evidence>
<gene>
    <name evidence="2" type="ORF">NATSA_02395</name>
</gene>
<dbReference type="Proteomes" id="UP000673975">
    <property type="component" value="Unassembled WGS sequence"/>
</dbReference>
<dbReference type="RefSeq" id="WP_210510101.1">
    <property type="nucleotide sequence ID" value="NZ_JAFIDN010000002.1"/>
</dbReference>
<feature type="chain" id="PRO_5035145572" description="Porin" evidence="1">
    <location>
        <begin position="26"/>
        <end position="372"/>
    </location>
</feature>
<keyword evidence="3" id="KW-1185">Reference proteome</keyword>
<name>A0A8J7RIX8_9BACT</name>
<dbReference type="SUPFAM" id="SSF56935">
    <property type="entry name" value="Porins"/>
    <property type="match status" value="1"/>
</dbReference>
<dbReference type="InterPro" id="IPR023614">
    <property type="entry name" value="Porin_dom_sf"/>
</dbReference>
<sequence>MNINKVLFAAVAAALLAGITSEAQAQENEPGIVRTMADDISLGIGGTIQPRLTYTSDQNERVGFGLRRMRLRLYTDIGDDLGVFLQMEGSGASATLLDVRGEYYLNDNLTIRAGRFVGTQPRAYARTGHAHIDAIDRPAISDKWARMTIGADGRDYGVEALWNTPNWELRGFLHNGYNGWNFRRGASNDPVDDGISTDGFAFSASATHWPGDRDELELGAYGSVNTSQNPLTEIGGTGRNYYSYSANAYWGPLPGQQPFRVKADFIGISYQEVEPHGIHHHLGASLFGSALVASHIELFAMGEYLYNDLGDASTEKQVFLTAGGSYSISVLQDRPFFMNRLILAYNLRTQPSDDIDFDDPAHVVMLQAQFYF</sequence>
<feature type="signal peptide" evidence="1">
    <location>
        <begin position="1"/>
        <end position="25"/>
    </location>
</feature>
<evidence type="ECO:0008006" key="4">
    <source>
        <dbReference type="Google" id="ProtNLM"/>
    </source>
</evidence>
<reference evidence="2" key="1">
    <citation type="submission" date="2021-02" db="EMBL/GenBank/DDBJ databases">
        <title>Natronogracilivirga saccharolytica gen. nov. sp. nov. a new anaerobic, haloalkiliphilic carbohydrate-fermenting bacterium from soda lake and proposing of Cyclonatronumiaceae fam. nov. in the phylum Balneolaeota.</title>
        <authorList>
            <person name="Zhilina T.N."/>
            <person name="Sorokin D.Y."/>
            <person name="Zavarzina D.G."/>
            <person name="Toshchakov S.V."/>
            <person name="Kublanov I.V."/>
        </authorList>
    </citation>
    <scope>NUCLEOTIDE SEQUENCE</scope>
    <source>
        <strain evidence="2">Z-1702</strain>
    </source>
</reference>
<comment type="caution">
    <text evidence="2">The sequence shown here is derived from an EMBL/GenBank/DDBJ whole genome shotgun (WGS) entry which is preliminary data.</text>
</comment>
<keyword evidence="1" id="KW-0732">Signal</keyword>
<protein>
    <recommendedName>
        <fullName evidence="4">Porin</fullName>
    </recommendedName>
</protein>
<organism evidence="2 3">
    <name type="scientific">Natronogracilivirga saccharolytica</name>
    <dbReference type="NCBI Taxonomy" id="2812953"/>
    <lineage>
        <taxon>Bacteria</taxon>
        <taxon>Pseudomonadati</taxon>
        <taxon>Balneolota</taxon>
        <taxon>Balneolia</taxon>
        <taxon>Balneolales</taxon>
        <taxon>Cyclonatronaceae</taxon>
        <taxon>Natronogracilivirga</taxon>
    </lineage>
</organism>
<accession>A0A8J7RIX8</accession>
<dbReference type="AlphaFoldDB" id="A0A8J7RIX8"/>
<dbReference type="Gene3D" id="2.40.160.10">
    <property type="entry name" value="Porin"/>
    <property type="match status" value="1"/>
</dbReference>
<proteinExistence type="predicted"/>
<dbReference type="EMBL" id="JAFIDN010000002">
    <property type="protein sequence ID" value="MBP3191505.1"/>
    <property type="molecule type" value="Genomic_DNA"/>
</dbReference>